<proteinExistence type="predicted"/>
<dbReference type="GeneTree" id="ENSGT00940000155428"/>
<dbReference type="AlphaFoldDB" id="A0A8C4QZ49"/>
<dbReference type="Gene3D" id="2.30.29.240">
    <property type="match status" value="1"/>
</dbReference>
<dbReference type="SUPFAM" id="SSF50729">
    <property type="entry name" value="PH domain-like"/>
    <property type="match status" value="1"/>
</dbReference>
<reference evidence="3" key="2">
    <citation type="submission" date="2025-09" db="UniProtKB">
        <authorList>
            <consortium name="Ensembl"/>
        </authorList>
    </citation>
    <scope>IDENTIFICATION</scope>
</reference>
<protein>
    <submittedName>
        <fullName evidence="3">Uncharacterized protein</fullName>
    </submittedName>
</protein>
<dbReference type="InterPro" id="IPR011992">
    <property type="entry name" value="EF-hand-dom_pair"/>
</dbReference>
<organism evidence="3 4">
    <name type="scientific">Eptatretus burgeri</name>
    <name type="common">Inshore hagfish</name>
    <dbReference type="NCBI Taxonomy" id="7764"/>
    <lineage>
        <taxon>Eukaryota</taxon>
        <taxon>Metazoa</taxon>
        <taxon>Chordata</taxon>
        <taxon>Craniata</taxon>
        <taxon>Vertebrata</taxon>
        <taxon>Cyclostomata</taxon>
        <taxon>Myxini</taxon>
        <taxon>Myxiniformes</taxon>
        <taxon>Myxinidae</taxon>
        <taxon>Eptatretinae</taxon>
        <taxon>Eptatretus</taxon>
    </lineage>
</organism>
<dbReference type="CDD" id="cd13361">
    <property type="entry name" value="PH_PLC_beta"/>
    <property type="match status" value="1"/>
</dbReference>
<evidence type="ECO:0000313" key="4">
    <source>
        <dbReference type="Proteomes" id="UP000694388"/>
    </source>
</evidence>
<feature type="domain" description="PLC-beta PH" evidence="1">
    <location>
        <begin position="34"/>
        <end position="119"/>
    </location>
</feature>
<dbReference type="Ensembl" id="ENSEBUT00000022954.1">
    <property type="protein sequence ID" value="ENSEBUP00000022378.1"/>
    <property type="gene ID" value="ENSEBUG00000013775.1"/>
</dbReference>
<dbReference type="Proteomes" id="UP000694388">
    <property type="component" value="Unplaced"/>
</dbReference>
<dbReference type="InterPro" id="IPR037862">
    <property type="entry name" value="PLC-beta_PH"/>
</dbReference>
<dbReference type="InterPro" id="IPR053945">
    <property type="entry name" value="PLCB1-4-like_EFh"/>
</dbReference>
<dbReference type="SUPFAM" id="SSF47473">
    <property type="entry name" value="EF-hand"/>
    <property type="match status" value="1"/>
</dbReference>
<evidence type="ECO:0000259" key="1">
    <source>
        <dbReference type="Pfam" id="PF17787"/>
    </source>
</evidence>
<feature type="domain" description="Phosphoinositide phospholipase C beta 1-4-like EF-hand" evidence="2">
    <location>
        <begin position="126"/>
        <end position="196"/>
    </location>
</feature>
<keyword evidence="4" id="KW-1185">Reference proteome</keyword>
<dbReference type="Pfam" id="PF17787">
    <property type="entry name" value="PH_14"/>
    <property type="match status" value="1"/>
</dbReference>
<sequence length="208" mass="23147">MCLGLQPVDCKQMGMKDAVVELPRAFIGFILPLETDCLEITSIRDTRNGKYAKTPKNSVLREAIENITGSGMEKDTVTVVTGPDLVNLVFLNFTCLVADTAQEWTNELFILSTNLLAQNASRKTFLLKAYTKLTLQLTAEEKISVKHIYKMFPADKKRVETALSNCGAGLPCGRNDSIPLTNFSPEVFLTFIQNLCPRTDTDSIFAEW</sequence>
<evidence type="ECO:0000259" key="2">
    <source>
        <dbReference type="Pfam" id="PF22631"/>
    </source>
</evidence>
<accession>A0A8C4QZ49</accession>
<reference evidence="3" key="1">
    <citation type="submission" date="2025-08" db="UniProtKB">
        <authorList>
            <consortium name="Ensembl"/>
        </authorList>
    </citation>
    <scope>IDENTIFICATION</scope>
</reference>
<evidence type="ECO:0000313" key="3">
    <source>
        <dbReference type="Ensembl" id="ENSEBUP00000022378.1"/>
    </source>
</evidence>
<name>A0A8C4QZ49_EPTBU</name>
<dbReference type="Pfam" id="PF22631">
    <property type="entry name" value="PLCB1-4-like_EFh"/>
    <property type="match status" value="1"/>
</dbReference>